<dbReference type="PANTHER" id="PTHR44068:SF11">
    <property type="entry name" value="GERANYL DIPHOSPHATE 2-C-METHYLTRANSFERASE"/>
    <property type="match status" value="1"/>
</dbReference>
<evidence type="ECO:0000256" key="1">
    <source>
        <dbReference type="ARBA" id="ARBA00022679"/>
    </source>
</evidence>
<reference evidence="3" key="1">
    <citation type="submission" date="2019-03" db="EMBL/GenBank/DDBJ databases">
        <title>Lake Tanganyika Metagenome-Assembled Genomes (MAGs).</title>
        <authorList>
            <person name="Tran P."/>
        </authorList>
    </citation>
    <scope>NUCLEOTIDE SEQUENCE</scope>
    <source>
        <strain evidence="3">K_DeepCast_150m_m2_040</strain>
    </source>
</reference>
<gene>
    <name evidence="3" type="ORF">FJY68_09695</name>
</gene>
<dbReference type="Pfam" id="PF08241">
    <property type="entry name" value="Methyltransf_11"/>
    <property type="match status" value="1"/>
</dbReference>
<dbReference type="EMBL" id="VGIR01000060">
    <property type="protein sequence ID" value="MBM3332100.1"/>
    <property type="molecule type" value="Genomic_DNA"/>
</dbReference>
<protein>
    <submittedName>
        <fullName evidence="3">Class I SAM-dependent methyltransferase</fullName>
    </submittedName>
</protein>
<dbReference type="GO" id="GO:0008757">
    <property type="term" value="F:S-adenosylmethionine-dependent methyltransferase activity"/>
    <property type="evidence" value="ECO:0007669"/>
    <property type="project" value="InterPro"/>
</dbReference>
<organism evidence="3 4">
    <name type="scientific">candidate division WOR-3 bacterium</name>
    <dbReference type="NCBI Taxonomy" id="2052148"/>
    <lineage>
        <taxon>Bacteria</taxon>
        <taxon>Bacteria division WOR-3</taxon>
    </lineage>
</organism>
<keyword evidence="1" id="KW-0808">Transferase</keyword>
<dbReference type="InterPro" id="IPR029063">
    <property type="entry name" value="SAM-dependent_MTases_sf"/>
</dbReference>
<dbReference type="Proteomes" id="UP000779900">
    <property type="component" value="Unassembled WGS sequence"/>
</dbReference>
<dbReference type="GO" id="GO:0032259">
    <property type="term" value="P:methylation"/>
    <property type="evidence" value="ECO:0007669"/>
    <property type="project" value="UniProtKB-KW"/>
</dbReference>
<evidence type="ECO:0000259" key="2">
    <source>
        <dbReference type="Pfam" id="PF08241"/>
    </source>
</evidence>
<feature type="domain" description="Methyltransferase type 11" evidence="2">
    <location>
        <begin position="74"/>
        <end position="168"/>
    </location>
</feature>
<sequence length="343" mass="37783">MAKKYTVLETWIVNTAKPVESSSAEQTFDRMERQGGGKLPVIDVPIEYGLEEHFLDEARIRDFAVHMGNAQEVLDVGPGDGWPLLRMAPLFKAVTGAEASQRRVDAVNAGVEKLGLKNVTVKKVSPTGLDFPDNRFDGVVAATSIEQSPDPYKAIAEVFRVLKPGGRFRVCFEPSEGRERELTEGLMFSETADSLGYHYSLKHSRPPWERNYLVKFASTPEMKEEFRKLRDLVDRLGPSPSANPEVGLQFLERNLSAITGASFYELEHFTSQSMKETLEDAGFVNVRITWSAATLARSIWTQVRNSGFSDVQAQAVCAGLADLSARLDAPAGMGEPVVGTKPA</sequence>
<dbReference type="PANTHER" id="PTHR44068">
    <property type="entry name" value="ZGC:194242"/>
    <property type="match status" value="1"/>
</dbReference>
<accession>A0A938BRZ0</accession>
<dbReference type="CDD" id="cd02440">
    <property type="entry name" value="AdoMet_MTases"/>
    <property type="match status" value="1"/>
</dbReference>
<dbReference type="Gene3D" id="3.40.50.150">
    <property type="entry name" value="Vaccinia Virus protein VP39"/>
    <property type="match status" value="1"/>
</dbReference>
<name>A0A938BRZ0_UNCW3</name>
<dbReference type="InterPro" id="IPR050447">
    <property type="entry name" value="Erg6_SMT_methyltransf"/>
</dbReference>
<dbReference type="SUPFAM" id="SSF53335">
    <property type="entry name" value="S-adenosyl-L-methionine-dependent methyltransferases"/>
    <property type="match status" value="1"/>
</dbReference>
<evidence type="ECO:0000313" key="3">
    <source>
        <dbReference type="EMBL" id="MBM3332100.1"/>
    </source>
</evidence>
<dbReference type="InterPro" id="IPR013216">
    <property type="entry name" value="Methyltransf_11"/>
</dbReference>
<evidence type="ECO:0000313" key="4">
    <source>
        <dbReference type="Proteomes" id="UP000779900"/>
    </source>
</evidence>
<proteinExistence type="predicted"/>
<keyword evidence="3" id="KW-0489">Methyltransferase</keyword>
<comment type="caution">
    <text evidence="3">The sequence shown here is derived from an EMBL/GenBank/DDBJ whole genome shotgun (WGS) entry which is preliminary data.</text>
</comment>
<dbReference type="AlphaFoldDB" id="A0A938BRZ0"/>